<dbReference type="Proteomes" id="UP000652761">
    <property type="component" value="Unassembled WGS sequence"/>
</dbReference>
<evidence type="ECO:0000313" key="2">
    <source>
        <dbReference type="Proteomes" id="UP000652761"/>
    </source>
</evidence>
<sequence>MFDPTIGIRAAQKYSVVSTQPGCVSTLVHCPSTKTSAITQWCRHNSTLKSTQWCRHNLVVCRH</sequence>
<proteinExistence type="predicted"/>
<protein>
    <submittedName>
        <fullName evidence="1">Uncharacterized protein</fullName>
    </submittedName>
</protein>
<keyword evidence="2" id="KW-1185">Reference proteome</keyword>
<name>A0A843UXK5_COLES</name>
<gene>
    <name evidence="1" type="ORF">Taro_020897</name>
</gene>
<reference evidence="1" key="1">
    <citation type="submission" date="2017-07" db="EMBL/GenBank/DDBJ databases">
        <title>Taro Niue Genome Assembly and Annotation.</title>
        <authorList>
            <person name="Atibalentja N."/>
            <person name="Keating K."/>
            <person name="Fields C.J."/>
        </authorList>
    </citation>
    <scope>NUCLEOTIDE SEQUENCE</scope>
    <source>
        <strain evidence="1">Niue_2</strain>
        <tissue evidence="1">Leaf</tissue>
    </source>
</reference>
<comment type="caution">
    <text evidence="1">The sequence shown here is derived from an EMBL/GenBank/DDBJ whole genome shotgun (WGS) entry which is preliminary data.</text>
</comment>
<evidence type="ECO:0000313" key="1">
    <source>
        <dbReference type="EMBL" id="MQL88348.1"/>
    </source>
</evidence>
<dbReference type="AlphaFoldDB" id="A0A843UXK5"/>
<accession>A0A843UXK5</accession>
<organism evidence="1 2">
    <name type="scientific">Colocasia esculenta</name>
    <name type="common">Wild taro</name>
    <name type="synonym">Arum esculentum</name>
    <dbReference type="NCBI Taxonomy" id="4460"/>
    <lineage>
        <taxon>Eukaryota</taxon>
        <taxon>Viridiplantae</taxon>
        <taxon>Streptophyta</taxon>
        <taxon>Embryophyta</taxon>
        <taxon>Tracheophyta</taxon>
        <taxon>Spermatophyta</taxon>
        <taxon>Magnoliopsida</taxon>
        <taxon>Liliopsida</taxon>
        <taxon>Araceae</taxon>
        <taxon>Aroideae</taxon>
        <taxon>Colocasieae</taxon>
        <taxon>Colocasia</taxon>
    </lineage>
</organism>
<dbReference type="EMBL" id="NMUH01001048">
    <property type="protein sequence ID" value="MQL88348.1"/>
    <property type="molecule type" value="Genomic_DNA"/>
</dbReference>